<sequence length="343" mass="40792">MWHIKNLPFYIDLVFCLILLPAMITLLPIERWLVNNSTFVYLLVSWLYLIYILNRRLTMPFLFADKRKFWIAILLILLTIAGTYLITRYQMEVPMHRMRKPKFIQHIPKIRLQQQAVWFLYVVVTTFSMAVGLLTELYHQIMQRQAVEFEKKKAELALYKAQINPHFLFNNLNTLYAMVVTGSPQAEDAFTQFISLMKYMYTHNTKDKIPIRTETEYIRQYIELQKYRMPKDFHIHFSYEHDETEQLGIAPMILITFVENVFKHGVSSHQPGDAYICIQAQNGELLFTTRNPLLNHSPINESKGIGIENCRKRLELLYPHRYDLRIEKKEGLFHVTLRINLNT</sequence>
<dbReference type="InterPro" id="IPR036890">
    <property type="entry name" value="HATPase_C_sf"/>
</dbReference>
<gene>
    <name evidence="3" type="ORF">DWZ34_15120</name>
</gene>
<dbReference type="PANTHER" id="PTHR34220:SF7">
    <property type="entry name" value="SENSOR HISTIDINE KINASE YPDA"/>
    <property type="match status" value="1"/>
</dbReference>
<dbReference type="Proteomes" id="UP000285109">
    <property type="component" value="Unassembled WGS sequence"/>
</dbReference>
<feature type="domain" description="Signal transduction histidine kinase internal region" evidence="2">
    <location>
        <begin position="154"/>
        <end position="232"/>
    </location>
</feature>
<dbReference type="PANTHER" id="PTHR34220">
    <property type="entry name" value="SENSOR HISTIDINE KINASE YPDA"/>
    <property type="match status" value="1"/>
</dbReference>
<evidence type="ECO:0000313" key="4">
    <source>
        <dbReference type="Proteomes" id="UP000285109"/>
    </source>
</evidence>
<feature type="transmembrane region" description="Helical" evidence="1">
    <location>
        <begin position="69"/>
        <end position="87"/>
    </location>
</feature>
<keyword evidence="1" id="KW-0812">Transmembrane</keyword>
<dbReference type="InterPro" id="IPR010559">
    <property type="entry name" value="Sig_transdc_His_kin_internal"/>
</dbReference>
<dbReference type="RefSeq" id="WP_118028220.1">
    <property type="nucleotide sequence ID" value="NZ_DBEXEW010000092.1"/>
</dbReference>
<dbReference type="GO" id="GO:0000155">
    <property type="term" value="F:phosphorelay sensor kinase activity"/>
    <property type="evidence" value="ECO:0007669"/>
    <property type="project" value="InterPro"/>
</dbReference>
<dbReference type="Pfam" id="PF06580">
    <property type="entry name" value="His_kinase"/>
    <property type="match status" value="1"/>
</dbReference>
<keyword evidence="1" id="KW-0472">Membrane</keyword>
<evidence type="ECO:0000313" key="3">
    <source>
        <dbReference type="EMBL" id="RHM93057.1"/>
    </source>
</evidence>
<dbReference type="EMBL" id="QRQK01000037">
    <property type="protein sequence ID" value="RHM93057.1"/>
    <property type="molecule type" value="Genomic_DNA"/>
</dbReference>
<feature type="transmembrane region" description="Helical" evidence="1">
    <location>
        <begin position="39"/>
        <end position="57"/>
    </location>
</feature>
<feature type="transmembrane region" description="Helical" evidence="1">
    <location>
        <begin position="116"/>
        <end position="135"/>
    </location>
</feature>
<evidence type="ECO:0000259" key="2">
    <source>
        <dbReference type="Pfam" id="PF06580"/>
    </source>
</evidence>
<comment type="caution">
    <text evidence="3">The sequence shown here is derived from an EMBL/GenBank/DDBJ whole genome shotgun (WGS) entry which is preliminary data.</text>
</comment>
<name>A0A415SVJ6_9BACT</name>
<dbReference type="Gene3D" id="3.30.565.10">
    <property type="entry name" value="Histidine kinase-like ATPase, C-terminal domain"/>
    <property type="match status" value="1"/>
</dbReference>
<proteinExistence type="predicted"/>
<dbReference type="GO" id="GO:0016020">
    <property type="term" value="C:membrane"/>
    <property type="evidence" value="ECO:0007669"/>
    <property type="project" value="InterPro"/>
</dbReference>
<dbReference type="AlphaFoldDB" id="A0A415SVJ6"/>
<protein>
    <recommendedName>
        <fullName evidence="2">Signal transduction histidine kinase internal region domain-containing protein</fullName>
    </recommendedName>
</protein>
<evidence type="ECO:0000256" key="1">
    <source>
        <dbReference type="SAM" id="Phobius"/>
    </source>
</evidence>
<dbReference type="InterPro" id="IPR050640">
    <property type="entry name" value="Bact_2-comp_sensor_kinase"/>
</dbReference>
<organism evidence="3 4">
    <name type="scientific">Phocaeicola plebeius</name>
    <dbReference type="NCBI Taxonomy" id="310297"/>
    <lineage>
        <taxon>Bacteria</taxon>
        <taxon>Pseudomonadati</taxon>
        <taxon>Bacteroidota</taxon>
        <taxon>Bacteroidia</taxon>
        <taxon>Bacteroidales</taxon>
        <taxon>Bacteroidaceae</taxon>
        <taxon>Phocaeicola</taxon>
    </lineage>
</organism>
<keyword evidence="1" id="KW-1133">Transmembrane helix</keyword>
<accession>A0A415SVJ6</accession>
<reference evidence="3 4" key="1">
    <citation type="submission" date="2018-08" db="EMBL/GenBank/DDBJ databases">
        <title>A genome reference for cultivated species of the human gut microbiota.</title>
        <authorList>
            <person name="Zou Y."/>
            <person name="Xue W."/>
            <person name="Luo G."/>
        </authorList>
    </citation>
    <scope>NUCLEOTIDE SEQUENCE [LARGE SCALE GENOMIC DNA]</scope>
    <source>
        <strain evidence="3 4">AF31-28B-AC</strain>
    </source>
</reference>
<feature type="transmembrane region" description="Helical" evidence="1">
    <location>
        <begin position="7"/>
        <end position="27"/>
    </location>
</feature>